<proteinExistence type="predicted"/>
<accession>F2II74</accession>
<keyword evidence="3" id="KW-1185">Reference proteome</keyword>
<evidence type="ECO:0000313" key="3">
    <source>
        <dbReference type="Proteomes" id="UP000007463"/>
    </source>
</evidence>
<reference evidence="3" key="2">
    <citation type="submission" date="2011-02" db="EMBL/GenBank/DDBJ databases">
        <title>The complete genome of Fluviicola taffensis DSM 16823.</title>
        <authorList>
            <consortium name="US DOE Joint Genome Institute (JGI-PGF)"/>
            <person name="Lucas S."/>
            <person name="Copeland A."/>
            <person name="Lapidus A."/>
            <person name="Bruce D."/>
            <person name="Goodwin L."/>
            <person name="Pitluck S."/>
            <person name="Kyrpides N."/>
            <person name="Mavromatis K."/>
            <person name="Ivanova N."/>
            <person name="Mikhailova N."/>
            <person name="Pagani I."/>
            <person name="Chertkov O."/>
            <person name="Detter J.C."/>
            <person name="Han C."/>
            <person name="Tapia R."/>
            <person name="Land M."/>
            <person name="Hauser L."/>
            <person name="Markowitz V."/>
            <person name="Cheng J.-F."/>
            <person name="Hugenholtz P."/>
            <person name="Woyke T."/>
            <person name="Wu D."/>
            <person name="Tindall B."/>
            <person name="Pomrenke H.G."/>
            <person name="Brambilla E."/>
            <person name="Klenk H.-P."/>
            <person name="Eisen J.A."/>
        </authorList>
    </citation>
    <scope>NUCLEOTIDE SEQUENCE [LARGE SCALE GENOMIC DNA]</scope>
    <source>
        <strain evidence="3">DSM 16823 / RW262 / RW262</strain>
    </source>
</reference>
<name>F2II74_FLUTR</name>
<protein>
    <submittedName>
        <fullName evidence="2">Uncharacterized protein</fullName>
    </submittedName>
</protein>
<keyword evidence="1" id="KW-0812">Transmembrane</keyword>
<dbReference type="RefSeq" id="WP_013686553.1">
    <property type="nucleotide sequence ID" value="NC_015321.1"/>
</dbReference>
<reference evidence="2 3" key="1">
    <citation type="journal article" date="2011" name="Stand. Genomic Sci.">
        <title>Complete genome sequence of the gliding freshwater bacterium Fluviicola taffensis type strain (RW262).</title>
        <authorList>
            <person name="Woyke T."/>
            <person name="Chertkov O."/>
            <person name="Lapidus A."/>
            <person name="Nolan M."/>
            <person name="Lucas S."/>
            <person name="Del Rio T.G."/>
            <person name="Tice H."/>
            <person name="Cheng J.F."/>
            <person name="Tapia R."/>
            <person name="Han C."/>
            <person name="Goodwin L."/>
            <person name="Pitluck S."/>
            <person name="Liolios K."/>
            <person name="Pagani I."/>
            <person name="Ivanova N."/>
            <person name="Huntemann M."/>
            <person name="Mavromatis K."/>
            <person name="Mikhailova N."/>
            <person name="Pati A."/>
            <person name="Chen A."/>
            <person name="Palaniappan K."/>
            <person name="Land M."/>
            <person name="Hauser L."/>
            <person name="Brambilla E.M."/>
            <person name="Rohde M."/>
            <person name="Mwirichia R."/>
            <person name="Sikorski J."/>
            <person name="Tindall B.J."/>
            <person name="Goker M."/>
            <person name="Bristow J."/>
            <person name="Eisen J.A."/>
            <person name="Markowitz V."/>
            <person name="Hugenholtz P."/>
            <person name="Klenk H.P."/>
            <person name="Kyrpides N.C."/>
        </authorList>
    </citation>
    <scope>NUCLEOTIDE SEQUENCE [LARGE SCALE GENOMIC DNA]</scope>
    <source>
        <strain evidence="3">DSM 16823 / RW262 / RW262</strain>
    </source>
</reference>
<feature type="transmembrane region" description="Helical" evidence="1">
    <location>
        <begin position="231"/>
        <end position="250"/>
    </location>
</feature>
<organism evidence="2 3">
    <name type="scientific">Fluviicola taffensis (strain DSM 16823 / NCIMB 13979 / RW262)</name>
    <dbReference type="NCBI Taxonomy" id="755732"/>
    <lineage>
        <taxon>Bacteria</taxon>
        <taxon>Pseudomonadati</taxon>
        <taxon>Bacteroidota</taxon>
        <taxon>Flavobacteriia</taxon>
        <taxon>Flavobacteriales</taxon>
        <taxon>Crocinitomicaceae</taxon>
        <taxon>Fluviicola</taxon>
    </lineage>
</organism>
<sequence>MEKFEIRYESRHLEKPISEQKALEEGSYCRIFCVDGQILKKECFYKHVPDSIYWYTSTLDDVTELLSKLRSEYPTGSIILVKREPYLDYIIEINHWYEGEDLVYTGGNSFVYNHLQEEIYRGSFDEKNQSDELFKSFHDGIVYYWFYYSKNGELDHLIGWGSSGGELSRSDIDYFLPGFIENNLYYANDTMYPEFYSKDCFFLKEKPEPVITQKTNFKELPKRRPSFYQSYPNEIWLSVILLIILLILFFG</sequence>
<keyword evidence="1" id="KW-0472">Membrane</keyword>
<dbReference type="STRING" id="755732.Fluta_1794"/>
<evidence type="ECO:0000256" key="1">
    <source>
        <dbReference type="SAM" id="Phobius"/>
    </source>
</evidence>
<evidence type="ECO:0000313" key="2">
    <source>
        <dbReference type="EMBL" id="AEA43783.1"/>
    </source>
</evidence>
<dbReference type="HOGENOM" id="CLU_1105864_0_0_10"/>
<dbReference type="Proteomes" id="UP000007463">
    <property type="component" value="Chromosome"/>
</dbReference>
<dbReference type="EMBL" id="CP002542">
    <property type="protein sequence ID" value="AEA43783.1"/>
    <property type="molecule type" value="Genomic_DNA"/>
</dbReference>
<keyword evidence="1" id="KW-1133">Transmembrane helix</keyword>
<gene>
    <name evidence="2" type="ordered locus">Fluta_1794</name>
</gene>
<dbReference type="AlphaFoldDB" id="F2II74"/>
<dbReference type="KEGG" id="fte:Fluta_1794"/>